<proteinExistence type="predicted"/>
<reference evidence="1 2" key="1">
    <citation type="submission" date="2018-08" db="EMBL/GenBank/DDBJ databases">
        <title>Sequencing the genomes of 1000 actinobacteria strains.</title>
        <authorList>
            <person name="Klenk H.-P."/>
        </authorList>
    </citation>
    <scope>NUCLEOTIDE SEQUENCE [LARGE SCALE GENOMIC DNA]</scope>
    <source>
        <strain evidence="1 2">DSM 44099</strain>
    </source>
</reference>
<evidence type="ECO:0008006" key="3">
    <source>
        <dbReference type="Google" id="ProtNLM"/>
    </source>
</evidence>
<comment type="caution">
    <text evidence="1">The sequence shown here is derived from an EMBL/GenBank/DDBJ whole genome shotgun (WGS) entry which is preliminary data.</text>
</comment>
<accession>A0A3D9ZGH1</accession>
<dbReference type="Proteomes" id="UP000256913">
    <property type="component" value="Unassembled WGS sequence"/>
</dbReference>
<dbReference type="EMBL" id="QUMQ01000001">
    <property type="protein sequence ID" value="REF94973.1"/>
    <property type="molecule type" value="Genomic_DNA"/>
</dbReference>
<evidence type="ECO:0000313" key="2">
    <source>
        <dbReference type="Proteomes" id="UP000256913"/>
    </source>
</evidence>
<dbReference type="InterPro" id="IPR011042">
    <property type="entry name" value="6-blade_b-propeller_TolB-like"/>
</dbReference>
<organism evidence="1 2">
    <name type="scientific">Asanoa ferruginea</name>
    <dbReference type="NCBI Taxonomy" id="53367"/>
    <lineage>
        <taxon>Bacteria</taxon>
        <taxon>Bacillati</taxon>
        <taxon>Actinomycetota</taxon>
        <taxon>Actinomycetes</taxon>
        <taxon>Micromonosporales</taxon>
        <taxon>Micromonosporaceae</taxon>
        <taxon>Asanoa</taxon>
    </lineage>
</organism>
<dbReference type="SUPFAM" id="SSF82171">
    <property type="entry name" value="DPP6 N-terminal domain-like"/>
    <property type="match status" value="1"/>
</dbReference>
<sequence>MSPEPFEFAPATMPAGLPSRASAILDLWTAAGQWVAIQAAGSGSFTTATGLGLGRSRRLLGLSQDGTFVLMSDTGDNGEVRVGGYHLPTATYRWALVHPSFIGVDAAASPDGHAVAFLRRDPTDDLEEVEPDTISVCHVDLNTAVVRSLRSTPGLRTADTSIGLSRDGRRIVATYDEPAPDRRSNPYTIVIDLETGAVERFPATVLAPKGDESWISDTVIACELRDEPSSERRIRALDLETGTARPLLPATLRPIGRIGERLLIYPNSATADGLQLDTVTPDGEDPQRFLTISEPCFIVDVHFAH</sequence>
<dbReference type="Gene3D" id="2.120.10.30">
    <property type="entry name" value="TolB, C-terminal domain"/>
    <property type="match status" value="1"/>
</dbReference>
<keyword evidence="2" id="KW-1185">Reference proteome</keyword>
<protein>
    <recommendedName>
        <fullName evidence="3">WD40 repeat protein</fullName>
    </recommendedName>
</protein>
<dbReference type="AlphaFoldDB" id="A0A3D9ZGH1"/>
<gene>
    <name evidence="1" type="ORF">DFJ67_0920</name>
</gene>
<name>A0A3D9ZGH1_9ACTN</name>
<evidence type="ECO:0000313" key="1">
    <source>
        <dbReference type="EMBL" id="REF94973.1"/>
    </source>
</evidence>
<dbReference type="RefSeq" id="WP_116066726.1">
    <property type="nucleotide sequence ID" value="NZ_BONB01000018.1"/>
</dbReference>